<sequence length="497" mass="55989">MNPFLIPLTLLCFTVANLLTCYLYIYPVVQGCAFPSPPVKPPPNPYRPPIDPGPAPFRLLVLGDPQLEGDSSLLFNAEDGHFPTLRRIYKTPSFQHVKELITHDLFILLQYWRKKLDLLGNDYYLAHIYRTLSSFTYPTHVAVLGDLLGSQWVSDEEFDLRGRRYWGRVFQRGRRIDDSITDTITRTSLADEDELAPWKDRVINVAGNHDIGYAGDMSAEKLDRFERVFGKANWESRFALPPPPSHPSTAAVPSPEIRLVILNSLNLEAPALSTELQHSTYDFLNEMIANADPVEDTSAAMVLLTHLPLHKAAGICVDRPLISYYSGEHGGGVREQNHLSPGSSKNILEGLYGMSGDANAPALGMGRDGIILTGHDHEGCDVYHYIPRGYPGGEWEAERLNKTNVYKAQERTAGLREITVRSMMGDFGGNAGLLSGWFDYAEGRWHFEYEACALGTQHIWWAIHVFDLVTLGLMNFTWWASRREARRMRVGEQKKTQ</sequence>
<evidence type="ECO:0000313" key="4">
    <source>
        <dbReference type="Proteomes" id="UP001161017"/>
    </source>
</evidence>
<evidence type="ECO:0000256" key="2">
    <source>
        <dbReference type="SAM" id="Phobius"/>
    </source>
</evidence>
<evidence type="ECO:0000256" key="1">
    <source>
        <dbReference type="ARBA" id="ARBA00023136"/>
    </source>
</evidence>
<dbReference type="Proteomes" id="UP001161017">
    <property type="component" value="Unassembled WGS sequence"/>
</dbReference>
<dbReference type="SUPFAM" id="SSF56300">
    <property type="entry name" value="Metallo-dependent phosphatases"/>
    <property type="match status" value="1"/>
</dbReference>
<evidence type="ECO:0008006" key="5">
    <source>
        <dbReference type="Google" id="ProtNLM"/>
    </source>
</evidence>
<name>A0AA43QP42_9LECA</name>
<keyword evidence="4" id="KW-1185">Reference proteome</keyword>
<gene>
    <name evidence="3" type="ORF">OHK93_001229</name>
</gene>
<evidence type="ECO:0000313" key="3">
    <source>
        <dbReference type="EMBL" id="MDI1490030.1"/>
    </source>
</evidence>
<dbReference type="GO" id="GO:0016020">
    <property type="term" value="C:membrane"/>
    <property type="evidence" value="ECO:0007669"/>
    <property type="project" value="GOC"/>
</dbReference>
<dbReference type="EMBL" id="JAPUFD010000011">
    <property type="protein sequence ID" value="MDI1490030.1"/>
    <property type="molecule type" value="Genomic_DNA"/>
</dbReference>
<dbReference type="GO" id="GO:0006506">
    <property type="term" value="P:GPI anchor biosynthetic process"/>
    <property type="evidence" value="ECO:0007669"/>
    <property type="project" value="InterPro"/>
</dbReference>
<comment type="caution">
    <text evidence="3">The sequence shown here is derived from an EMBL/GenBank/DDBJ whole genome shotgun (WGS) entry which is preliminary data.</text>
</comment>
<dbReference type="InterPro" id="IPR033308">
    <property type="entry name" value="PGAP5/Cdc1/Ted1"/>
</dbReference>
<organism evidence="3 4">
    <name type="scientific">Ramalina farinacea</name>
    <dbReference type="NCBI Taxonomy" id="258253"/>
    <lineage>
        <taxon>Eukaryota</taxon>
        <taxon>Fungi</taxon>
        <taxon>Dikarya</taxon>
        <taxon>Ascomycota</taxon>
        <taxon>Pezizomycotina</taxon>
        <taxon>Lecanoromycetes</taxon>
        <taxon>OSLEUM clade</taxon>
        <taxon>Lecanoromycetidae</taxon>
        <taxon>Lecanorales</taxon>
        <taxon>Lecanorineae</taxon>
        <taxon>Ramalinaceae</taxon>
        <taxon>Ramalina</taxon>
    </lineage>
</organism>
<dbReference type="PANTHER" id="PTHR13315:SF1">
    <property type="entry name" value="PROTEIN TED1"/>
    <property type="match status" value="1"/>
</dbReference>
<reference evidence="3" key="1">
    <citation type="journal article" date="2023" name="Genome Biol. Evol.">
        <title>First Whole Genome Sequence and Flow Cytometry Genome Size Data for the Lichen-Forming Fungus Ramalina farinacea (Ascomycota).</title>
        <authorList>
            <person name="Llewellyn T."/>
            <person name="Mian S."/>
            <person name="Hill R."/>
            <person name="Leitch I.J."/>
            <person name="Gaya E."/>
        </authorList>
    </citation>
    <scope>NUCLEOTIDE SEQUENCE</scope>
    <source>
        <strain evidence="3">LIQ254RAFAR</strain>
    </source>
</reference>
<proteinExistence type="predicted"/>
<dbReference type="GO" id="GO:0005783">
    <property type="term" value="C:endoplasmic reticulum"/>
    <property type="evidence" value="ECO:0007669"/>
    <property type="project" value="TreeGrafter"/>
</dbReference>
<keyword evidence="2" id="KW-1133">Transmembrane helix</keyword>
<dbReference type="AlphaFoldDB" id="A0AA43QP42"/>
<protein>
    <recommendedName>
        <fullName evidence="5">Calcineurin-like phosphoesterase domain-containing protein</fullName>
    </recommendedName>
</protein>
<dbReference type="PANTHER" id="PTHR13315">
    <property type="entry name" value="METALLO PHOSPHOESTERASE RELATED"/>
    <property type="match status" value="1"/>
</dbReference>
<feature type="transmembrane region" description="Helical" evidence="2">
    <location>
        <begin position="459"/>
        <end position="479"/>
    </location>
</feature>
<keyword evidence="1 2" id="KW-0472">Membrane</keyword>
<accession>A0AA43QP42</accession>
<dbReference type="InterPro" id="IPR029052">
    <property type="entry name" value="Metallo-depent_PP-like"/>
</dbReference>
<keyword evidence="2" id="KW-0812">Transmembrane</keyword>